<dbReference type="SUPFAM" id="SSF50494">
    <property type="entry name" value="Trypsin-like serine proteases"/>
    <property type="match status" value="1"/>
</dbReference>
<keyword evidence="2" id="KW-0645">Protease</keyword>
<dbReference type="CDD" id="cd00190">
    <property type="entry name" value="Tryp_SPc"/>
    <property type="match status" value="1"/>
</dbReference>
<dbReference type="GeneID" id="118280797"/>
<keyword evidence="4" id="KW-0720">Serine protease</keyword>
<dbReference type="Proteomes" id="UP000829999">
    <property type="component" value="Chromosome 16"/>
</dbReference>
<dbReference type="PANTHER" id="PTHR24276:SF91">
    <property type="entry name" value="AT26814P-RELATED"/>
    <property type="match status" value="1"/>
</dbReference>
<dbReference type="GO" id="GO:0004252">
    <property type="term" value="F:serine-type endopeptidase activity"/>
    <property type="evidence" value="ECO:0007669"/>
    <property type="project" value="InterPro"/>
</dbReference>
<dbReference type="PRINTS" id="PR00722">
    <property type="entry name" value="CHYMOTRYPSIN"/>
</dbReference>
<dbReference type="PANTHER" id="PTHR24276">
    <property type="entry name" value="POLYSERASE-RELATED"/>
    <property type="match status" value="1"/>
</dbReference>
<dbReference type="GO" id="GO:0006508">
    <property type="term" value="P:proteolysis"/>
    <property type="evidence" value="ECO:0007669"/>
    <property type="project" value="UniProtKB-KW"/>
</dbReference>
<comment type="similarity">
    <text evidence="1">Belongs to the peptidase S1 family.</text>
</comment>
<dbReference type="Pfam" id="PF00089">
    <property type="entry name" value="Trypsin"/>
    <property type="match status" value="1"/>
</dbReference>
<reference evidence="8" key="1">
    <citation type="submission" date="2025-08" db="UniProtKB">
        <authorList>
            <consortium name="RefSeq"/>
        </authorList>
    </citation>
    <scope>IDENTIFICATION</scope>
    <source>
        <tissue evidence="8">Whole larval tissue</tissue>
    </source>
</reference>
<protein>
    <submittedName>
        <fullName evidence="8">Trypsin, alkaline C-like</fullName>
    </submittedName>
</protein>
<dbReference type="PROSITE" id="PS50240">
    <property type="entry name" value="TRYPSIN_DOM"/>
    <property type="match status" value="1"/>
</dbReference>
<dbReference type="InterPro" id="IPR050430">
    <property type="entry name" value="Peptidase_S1"/>
</dbReference>
<accession>A0A9R0DJH5</accession>
<dbReference type="InterPro" id="IPR001314">
    <property type="entry name" value="Peptidase_S1A"/>
</dbReference>
<evidence type="ECO:0000256" key="3">
    <source>
        <dbReference type="ARBA" id="ARBA00022801"/>
    </source>
</evidence>
<feature type="domain" description="Peptidase S1" evidence="6">
    <location>
        <begin position="44"/>
        <end position="275"/>
    </location>
</feature>
<keyword evidence="5" id="KW-1015">Disulfide bond</keyword>
<evidence type="ECO:0000256" key="5">
    <source>
        <dbReference type="ARBA" id="ARBA00023157"/>
    </source>
</evidence>
<evidence type="ECO:0000256" key="2">
    <source>
        <dbReference type="ARBA" id="ARBA00022670"/>
    </source>
</evidence>
<dbReference type="SMART" id="SM00020">
    <property type="entry name" value="Tryp_SPc"/>
    <property type="match status" value="1"/>
</dbReference>
<evidence type="ECO:0000259" key="6">
    <source>
        <dbReference type="PROSITE" id="PS50240"/>
    </source>
</evidence>
<proteinExistence type="inferred from homology"/>
<sequence>MGIKPSPSRSLVCTPLGQDTAMTSVAYFFLAILAVAAAAPEGRIVGGDHVTIEEFPYAVAVTYLYPGPGITVQRCVGSLVSSFHALTSAYCFTGAILDNMRIRAGSTNSLSGGTVVEIDTFVKHPDYTETPRSNDIAVTFLKTPLGISNVINVLFLPPANYIIPDGQSVKVVSWGFESEGGNQLETLKTVFLNKLSLADCQAVYGDTSSVEISDSVICASAAGKGMCMGDSGAPMVINNVIVGASSFYKDCLDDEFPDVFTRVDRYTNWILDVATSGGRKADIRVAPSL</sequence>
<dbReference type="RefSeq" id="XP_035457066.2">
    <property type="nucleotide sequence ID" value="XM_035601173.2"/>
</dbReference>
<dbReference type="OrthoDB" id="6380398at2759"/>
<dbReference type="InterPro" id="IPR009003">
    <property type="entry name" value="Peptidase_S1_PA"/>
</dbReference>
<keyword evidence="3" id="KW-0378">Hydrolase</keyword>
<dbReference type="InterPro" id="IPR043504">
    <property type="entry name" value="Peptidase_S1_PA_chymotrypsin"/>
</dbReference>
<dbReference type="InterPro" id="IPR001254">
    <property type="entry name" value="Trypsin_dom"/>
</dbReference>
<dbReference type="AlphaFoldDB" id="A0A9R0DJH5"/>
<gene>
    <name evidence="8" type="primary">LOC118280797</name>
</gene>
<evidence type="ECO:0000256" key="4">
    <source>
        <dbReference type="ARBA" id="ARBA00022825"/>
    </source>
</evidence>
<evidence type="ECO:0000256" key="1">
    <source>
        <dbReference type="ARBA" id="ARBA00007664"/>
    </source>
</evidence>
<organism evidence="7 8">
    <name type="scientific">Spodoptera frugiperda</name>
    <name type="common">Fall armyworm</name>
    <dbReference type="NCBI Taxonomy" id="7108"/>
    <lineage>
        <taxon>Eukaryota</taxon>
        <taxon>Metazoa</taxon>
        <taxon>Ecdysozoa</taxon>
        <taxon>Arthropoda</taxon>
        <taxon>Hexapoda</taxon>
        <taxon>Insecta</taxon>
        <taxon>Pterygota</taxon>
        <taxon>Neoptera</taxon>
        <taxon>Endopterygota</taxon>
        <taxon>Lepidoptera</taxon>
        <taxon>Glossata</taxon>
        <taxon>Ditrysia</taxon>
        <taxon>Noctuoidea</taxon>
        <taxon>Noctuidae</taxon>
        <taxon>Amphipyrinae</taxon>
        <taxon>Spodoptera</taxon>
    </lineage>
</organism>
<dbReference type="Gene3D" id="2.40.10.10">
    <property type="entry name" value="Trypsin-like serine proteases"/>
    <property type="match status" value="1"/>
</dbReference>
<keyword evidence="7" id="KW-1185">Reference proteome</keyword>
<name>A0A9R0DJH5_SPOFR</name>
<evidence type="ECO:0000313" key="7">
    <source>
        <dbReference type="Proteomes" id="UP000829999"/>
    </source>
</evidence>
<evidence type="ECO:0000313" key="8">
    <source>
        <dbReference type="RefSeq" id="XP_035457066.2"/>
    </source>
</evidence>